<proteinExistence type="predicted"/>
<protein>
    <submittedName>
        <fullName evidence="2">Uncharacterized protein</fullName>
    </submittedName>
</protein>
<dbReference type="AlphaFoldDB" id="A0A1Q8VPE2"/>
<gene>
    <name evidence="2" type="ORF">BKH28_05070</name>
</gene>
<name>A0A1Q8VPE2_9ACTO</name>
<feature type="region of interest" description="Disordered" evidence="1">
    <location>
        <begin position="31"/>
        <end position="60"/>
    </location>
</feature>
<evidence type="ECO:0000313" key="3">
    <source>
        <dbReference type="Proteomes" id="UP000186394"/>
    </source>
</evidence>
<reference evidence="2 3" key="1">
    <citation type="submission" date="2016-12" db="EMBL/GenBank/DDBJ databases">
        <title>Genomic comparison of strains in the 'Actinomyces naeslundii' group.</title>
        <authorList>
            <person name="Mughal S.R."/>
            <person name="Do T."/>
            <person name="Gilbert S.C."/>
            <person name="Witherden E.A."/>
            <person name="Didelot X."/>
            <person name="Beighton D."/>
        </authorList>
    </citation>
    <scope>NUCLEOTIDE SEQUENCE [LARGE SCALE GENOMIC DNA]</scope>
    <source>
        <strain evidence="2 3">P6N</strain>
    </source>
</reference>
<organism evidence="2 3">
    <name type="scientific">Actinomyces oris</name>
    <dbReference type="NCBI Taxonomy" id="544580"/>
    <lineage>
        <taxon>Bacteria</taxon>
        <taxon>Bacillati</taxon>
        <taxon>Actinomycetota</taxon>
        <taxon>Actinomycetes</taxon>
        <taxon>Actinomycetales</taxon>
        <taxon>Actinomycetaceae</taxon>
        <taxon>Actinomyces</taxon>
    </lineage>
</organism>
<dbReference type="EMBL" id="MSKL01000010">
    <property type="protein sequence ID" value="OLO49964.1"/>
    <property type="molecule type" value="Genomic_DNA"/>
</dbReference>
<dbReference type="Proteomes" id="UP000186394">
    <property type="component" value="Unassembled WGS sequence"/>
</dbReference>
<comment type="caution">
    <text evidence="2">The sequence shown here is derived from an EMBL/GenBank/DDBJ whole genome shotgun (WGS) entry which is preliminary data.</text>
</comment>
<evidence type="ECO:0000256" key="1">
    <source>
        <dbReference type="SAM" id="MobiDB-lite"/>
    </source>
</evidence>
<sequence>MIPRFAWLGEKWLGSFVSDLDMNLPRRVFHSSGDASSSGDGRRPAAMMLGQVGRAESDHA</sequence>
<evidence type="ECO:0000313" key="2">
    <source>
        <dbReference type="EMBL" id="OLO49964.1"/>
    </source>
</evidence>
<accession>A0A1Q8VPE2</accession>